<dbReference type="SUPFAM" id="SSF117281">
    <property type="entry name" value="Kelch motif"/>
    <property type="match status" value="1"/>
</dbReference>
<dbReference type="PROSITE" id="PS50097">
    <property type="entry name" value="BTB"/>
    <property type="match status" value="1"/>
</dbReference>
<organism evidence="4 5">
    <name type="scientific">Salarias fasciatus</name>
    <name type="common">Jewelled blenny</name>
    <name type="synonym">Blennius fasciatus</name>
    <dbReference type="NCBI Taxonomy" id="181472"/>
    <lineage>
        <taxon>Eukaryota</taxon>
        <taxon>Metazoa</taxon>
        <taxon>Chordata</taxon>
        <taxon>Craniata</taxon>
        <taxon>Vertebrata</taxon>
        <taxon>Euteleostomi</taxon>
        <taxon>Actinopterygii</taxon>
        <taxon>Neopterygii</taxon>
        <taxon>Teleostei</taxon>
        <taxon>Neoteleostei</taxon>
        <taxon>Acanthomorphata</taxon>
        <taxon>Ovalentaria</taxon>
        <taxon>Blenniimorphae</taxon>
        <taxon>Blenniiformes</taxon>
        <taxon>Blennioidei</taxon>
        <taxon>Blenniidae</taxon>
        <taxon>Salariinae</taxon>
        <taxon>Salarias</taxon>
    </lineage>
</organism>
<dbReference type="PANTHER" id="PTHR45632:SF3">
    <property type="entry name" value="KELCH-LIKE PROTEIN 32"/>
    <property type="match status" value="1"/>
</dbReference>
<dbReference type="Proteomes" id="UP000472267">
    <property type="component" value="Chromosome 13"/>
</dbReference>
<dbReference type="Pfam" id="PF24981">
    <property type="entry name" value="Beta-prop_ATRN-LZTR1"/>
    <property type="match status" value="1"/>
</dbReference>
<feature type="domain" description="BTB" evidence="3">
    <location>
        <begin position="56"/>
        <end position="122"/>
    </location>
</feature>
<dbReference type="Pfam" id="PF00651">
    <property type="entry name" value="BTB"/>
    <property type="match status" value="1"/>
</dbReference>
<dbReference type="InterPro" id="IPR015915">
    <property type="entry name" value="Kelch-typ_b-propeller"/>
</dbReference>
<dbReference type="Gene3D" id="2.120.10.80">
    <property type="entry name" value="Kelch-type beta propeller"/>
    <property type="match status" value="2"/>
</dbReference>
<dbReference type="PRINTS" id="PR00501">
    <property type="entry name" value="KELCHREPEAT"/>
</dbReference>
<proteinExistence type="predicted"/>
<dbReference type="SUPFAM" id="SSF54695">
    <property type="entry name" value="POZ domain"/>
    <property type="match status" value="1"/>
</dbReference>
<reference evidence="4" key="1">
    <citation type="submission" date="2019-06" db="EMBL/GenBank/DDBJ databases">
        <authorList>
            <consortium name="Wellcome Sanger Institute Data Sharing"/>
        </authorList>
    </citation>
    <scope>NUCLEOTIDE SEQUENCE [LARGE SCALE GENOMIC DNA]</scope>
</reference>
<sequence length="618" mass="70722">MSSGLSDIKSICSKSVYIQQHSQYQDNVSKVTTTVKGQPRYTMASVEELRLAGLFCDAVLKVQDFEFPVHKIIMCECSPYFEALFLRWSSPSQRVYNIPGVAPVMMERIIKFAYTGSVPVALDNVLGLMVVADQFEVREIVQTCSHVLEEQLCPENCISIWQFTRTFSFSELHSKVHHYILDRFEEVVSSEQLLQLGVHEFAHFLDRDDLILRTERIVYEGIMKWIANDPNQRKEHLCYLMSKIRLCLMGLPDIMMNVLSNDLVKSDSRCLAMVTKASRILRYLIKNYGDDIVSNPFARPRLPNAILLAIGGFREGHPINSIEAYDIRANRWSKLTAPAEPPRRSHGTAFLNGYIYYIGGYNRDEIFNSVRRFNPTMNVFEEVAPMHSPRTHVSVTVLNGLIFALGGFDGEWRLRSAEHYQPESNQWTLIAPMSERRSDASSTVLHEKIYVFGGFTGWMVLRSAECYNPQTNQWTRISNMISHRSGVAAVAYKNLAYVVGGYDGVSRLASAEVYDPLTNTWRMLPSMRSSRSNLGIEVLDDRIFVVGGFDGFCTIRFVECFDPTLNLWSDVHDLHVSRHTVSCCVIYGLPNMDFYTFNRDSLPFIQKEGDRKREEQRV</sequence>
<protein>
    <submittedName>
        <fullName evidence="4">Kelch-like protein 10</fullName>
    </submittedName>
</protein>
<evidence type="ECO:0000313" key="4">
    <source>
        <dbReference type="Ensembl" id="ENSSFAP00005019601.1"/>
    </source>
</evidence>
<reference evidence="4" key="2">
    <citation type="submission" date="2025-08" db="UniProtKB">
        <authorList>
            <consortium name="Ensembl"/>
        </authorList>
    </citation>
    <scope>IDENTIFICATION</scope>
</reference>
<keyword evidence="1" id="KW-0880">Kelch repeat</keyword>
<dbReference type="Ensembl" id="ENSSFAT00005020384.1">
    <property type="protein sequence ID" value="ENSSFAP00005019601.1"/>
    <property type="gene ID" value="ENSSFAG00005010251.1"/>
</dbReference>
<dbReference type="InterPro" id="IPR006652">
    <property type="entry name" value="Kelch_1"/>
</dbReference>
<dbReference type="InterPro" id="IPR011705">
    <property type="entry name" value="BACK"/>
</dbReference>
<evidence type="ECO:0000256" key="1">
    <source>
        <dbReference type="ARBA" id="ARBA00022441"/>
    </source>
</evidence>
<dbReference type="SMART" id="SM00612">
    <property type="entry name" value="Kelch"/>
    <property type="match status" value="6"/>
</dbReference>
<dbReference type="PIRSF" id="PIRSF037037">
    <property type="entry name" value="Kelch-like_protein_gigaxonin"/>
    <property type="match status" value="1"/>
</dbReference>
<dbReference type="OMA" id="GFNGAEY"/>
<dbReference type="SMART" id="SM00875">
    <property type="entry name" value="BACK"/>
    <property type="match status" value="1"/>
</dbReference>
<dbReference type="PANTHER" id="PTHR45632">
    <property type="entry name" value="LD33804P"/>
    <property type="match status" value="1"/>
</dbReference>
<dbReference type="SMART" id="SM00225">
    <property type="entry name" value="BTB"/>
    <property type="match status" value="1"/>
</dbReference>
<dbReference type="FunFam" id="1.25.40.420:FF:000001">
    <property type="entry name" value="Kelch-like family member 12"/>
    <property type="match status" value="1"/>
</dbReference>
<accession>A0A672GLC8</accession>
<reference evidence="4" key="3">
    <citation type="submission" date="2025-09" db="UniProtKB">
        <authorList>
            <consortium name="Ensembl"/>
        </authorList>
    </citation>
    <scope>IDENTIFICATION</scope>
</reference>
<dbReference type="Gene3D" id="1.25.40.420">
    <property type="match status" value="1"/>
</dbReference>
<dbReference type="InterPro" id="IPR011333">
    <property type="entry name" value="SKP1/BTB/POZ_sf"/>
</dbReference>
<dbReference type="InterPro" id="IPR017096">
    <property type="entry name" value="BTB-kelch_protein"/>
</dbReference>
<dbReference type="InParanoid" id="A0A672GLC8"/>
<dbReference type="Pfam" id="PF07707">
    <property type="entry name" value="BACK"/>
    <property type="match status" value="1"/>
</dbReference>
<evidence type="ECO:0000256" key="2">
    <source>
        <dbReference type="ARBA" id="ARBA00022737"/>
    </source>
</evidence>
<dbReference type="InterPro" id="IPR056737">
    <property type="entry name" value="Beta-prop_ATRN-MKLN-like"/>
</dbReference>
<keyword evidence="5" id="KW-1185">Reference proteome</keyword>
<gene>
    <name evidence="4" type="primary">LOC115399233</name>
</gene>
<dbReference type="InterPro" id="IPR000210">
    <property type="entry name" value="BTB/POZ_dom"/>
</dbReference>
<name>A0A672GLC8_SALFA</name>
<keyword evidence="2" id="KW-0677">Repeat</keyword>
<evidence type="ECO:0000313" key="5">
    <source>
        <dbReference type="Proteomes" id="UP000472267"/>
    </source>
</evidence>
<evidence type="ECO:0000259" key="3">
    <source>
        <dbReference type="PROSITE" id="PS50097"/>
    </source>
</evidence>
<dbReference type="Gene3D" id="3.30.710.10">
    <property type="entry name" value="Potassium Channel Kv1.1, Chain A"/>
    <property type="match status" value="1"/>
</dbReference>
<dbReference type="AlphaFoldDB" id="A0A672GLC8"/>